<comment type="caution">
    <text evidence="3">The sequence shown here is derived from an EMBL/GenBank/DDBJ whole genome shotgun (WGS) entry which is preliminary data.</text>
</comment>
<feature type="compositionally biased region" description="Basic and acidic residues" evidence="1">
    <location>
        <begin position="404"/>
        <end position="413"/>
    </location>
</feature>
<evidence type="ECO:0000259" key="2">
    <source>
        <dbReference type="Pfam" id="PF11955"/>
    </source>
</evidence>
<dbReference type="PANTHER" id="PTHR31476:SF19">
    <property type="entry name" value="UBIQUITIN CARBOXYL-TERMINAL HYDROLASE FAMILY PROTEIN"/>
    <property type="match status" value="1"/>
</dbReference>
<dbReference type="InterPro" id="IPR045040">
    <property type="entry name" value="PORR_fam"/>
</dbReference>
<evidence type="ECO:0000313" key="4">
    <source>
        <dbReference type="Proteomes" id="UP001237642"/>
    </source>
</evidence>
<accession>A0AAD8MIL6</accession>
<protein>
    <submittedName>
        <fullName evidence="3">PORR domain-containing protein</fullName>
    </submittedName>
</protein>
<feature type="region of interest" description="Disordered" evidence="1">
    <location>
        <begin position="361"/>
        <end position="386"/>
    </location>
</feature>
<reference evidence="3" key="1">
    <citation type="submission" date="2023-02" db="EMBL/GenBank/DDBJ databases">
        <title>Genome of toxic invasive species Heracleum sosnowskyi carries increased number of genes despite the absence of recent whole-genome duplications.</title>
        <authorList>
            <person name="Schelkunov M."/>
            <person name="Shtratnikova V."/>
            <person name="Makarenko M."/>
            <person name="Klepikova A."/>
            <person name="Omelchenko D."/>
            <person name="Novikova G."/>
            <person name="Obukhova E."/>
            <person name="Bogdanov V."/>
            <person name="Penin A."/>
            <person name="Logacheva M."/>
        </authorList>
    </citation>
    <scope>NUCLEOTIDE SEQUENCE</scope>
    <source>
        <strain evidence="3">Hsosn_3</strain>
        <tissue evidence="3">Leaf</tissue>
    </source>
</reference>
<organism evidence="3 4">
    <name type="scientific">Heracleum sosnowskyi</name>
    <dbReference type="NCBI Taxonomy" id="360622"/>
    <lineage>
        <taxon>Eukaryota</taxon>
        <taxon>Viridiplantae</taxon>
        <taxon>Streptophyta</taxon>
        <taxon>Embryophyta</taxon>
        <taxon>Tracheophyta</taxon>
        <taxon>Spermatophyta</taxon>
        <taxon>Magnoliopsida</taxon>
        <taxon>eudicotyledons</taxon>
        <taxon>Gunneridae</taxon>
        <taxon>Pentapetalae</taxon>
        <taxon>asterids</taxon>
        <taxon>campanulids</taxon>
        <taxon>Apiales</taxon>
        <taxon>Apiaceae</taxon>
        <taxon>Apioideae</taxon>
        <taxon>apioid superclade</taxon>
        <taxon>Tordylieae</taxon>
        <taxon>Tordyliinae</taxon>
        <taxon>Heracleum</taxon>
    </lineage>
</organism>
<sequence length="442" mass="51650">MAQTTTSTANLRHILRCEYLYHHRRTFIDARIKWVRDPYLDNAVEKEKNLKQLLSLKNIILSHHSKTLAVAAVSGHLKLPTTAVKLIDKYPSVFNHFLSLKPLSHPQVRLTKQALSLHKLETLIMNSPKGKIDSAERLVKLLMLTKRKKLPLFVIDKLKFDLGLPYNYVLDLVPDFPDYFQICSMENFGFGLELVSWRKDLAFSEMEMRVREKGRRPIRFSMNLPRGFDLQKKVRDWVFEWNNLPYISPYEDASYLGPNTDQAEKWTVAVLHELLNLCVSKKTEIDNVCCLGDYLGFGNRFKKAVKHHPGIFYMSNKIRTQTVVLREAYRKANLVDVHPLMEMRYRYIDLMNKRVKRNPLQVRPDGRKNLSAFSREGRRNDSVIGEQDVETKLVSSESEVQSSDDEKRRPNARELKLEATGKFHKKIFFHLDMNSDLLVSWM</sequence>
<dbReference type="Pfam" id="PF11955">
    <property type="entry name" value="PORR"/>
    <property type="match status" value="1"/>
</dbReference>
<evidence type="ECO:0000313" key="3">
    <source>
        <dbReference type="EMBL" id="KAK1374237.1"/>
    </source>
</evidence>
<proteinExistence type="predicted"/>
<dbReference type="PANTHER" id="PTHR31476">
    <property type="entry name" value="PROTEIN WHAT'S THIS FACTOR 1 HOMOLOG, CHLOROPLASTIC"/>
    <property type="match status" value="1"/>
</dbReference>
<keyword evidence="4" id="KW-1185">Reference proteome</keyword>
<dbReference type="EMBL" id="JAUIZM010000007">
    <property type="protein sequence ID" value="KAK1374237.1"/>
    <property type="molecule type" value="Genomic_DNA"/>
</dbReference>
<dbReference type="InterPro" id="IPR021099">
    <property type="entry name" value="PORR_domain"/>
</dbReference>
<evidence type="ECO:0000256" key="1">
    <source>
        <dbReference type="SAM" id="MobiDB-lite"/>
    </source>
</evidence>
<name>A0AAD8MIL6_9APIA</name>
<gene>
    <name evidence="3" type="ORF">POM88_030430</name>
</gene>
<feature type="region of interest" description="Disordered" evidence="1">
    <location>
        <begin position="394"/>
        <end position="413"/>
    </location>
</feature>
<dbReference type="GO" id="GO:0003723">
    <property type="term" value="F:RNA binding"/>
    <property type="evidence" value="ECO:0007669"/>
    <property type="project" value="InterPro"/>
</dbReference>
<dbReference type="AlphaFoldDB" id="A0AAD8MIL6"/>
<dbReference type="Proteomes" id="UP001237642">
    <property type="component" value="Unassembled WGS sequence"/>
</dbReference>
<reference evidence="3" key="2">
    <citation type="submission" date="2023-05" db="EMBL/GenBank/DDBJ databases">
        <authorList>
            <person name="Schelkunov M.I."/>
        </authorList>
    </citation>
    <scope>NUCLEOTIDE SEQUENCE</scope>
    <source>
        <strain evidence="3">Hsosn_3</strain>
        <tissue evidence="3">Leaf</tissue>
    </source>
</reference>
<feature type="domain" description="PORR" evidence="2">
    <location>
        <begin position="35"/>
        <end position="354"/>
    </location>
</feature>